<evidence type="ECO:0000313" key="2">
    <source>
        <dbReference type="EMBL" id="OXA97405.1"/>
    </source>
</evidence>
<evidence type="ECO:0008006" key="4">
    <source>
        <dbReference type="Google" id="ProtNLM"/>
    </source>
</evidence>
<accession>A0A226HT50</accession>
<keyword evidence="1" id="KW-0812">Transmembrane</keyword>
<reference evidence="2 3" key="1">
    <citation type="submission" date="2016-11" db="EMBL/GenBank/DDBJ databases">
        <title>Whole genomes of Flavobacteriaceae.</title>
        <authorList>
            <person name="Stine C."/>
            <person name="Li C."/>
            <person name="Tadesse D."/>
        </authorList>
    </citation>
    <scope>NUCLEOTIDE SEQUENCE [LARGE SCALE GENOMIC DNA]</scope>
    <source>
        <strain evidence="2 3">CCUG 59446</strain>
    </source>
</reference>
<keyword evidence="1" id="KW-0472">Membrane</keyword>
<feature type="transmembrane region" description="Helical" evidence="1">
    <location>
        <begin position="46"/>
        <end position="64"/>
    </location>
</feature>
<keyword evidence="1" id="KW-1133">Transmembrane helix</keyword>
<sequence>MDYPYLICSFSLFGASFAFYKLHKLWKKDVTENNKRYKSEVNFKTFKNWTTIITFIVLGIIYFFKALP</sequence>
<keyword evidence="3" id="KW-1185">Reference proteome</keyword>
<comment type="caution">
    <text evidence="2">The sequence shown here is derived from an EMBL/GenBank/DDBJ whole genome shotgun (WGS) entry which is preliminary data.</text>
</comment>
<dbReference type="AlphaFoldDB" id="A0A226HT50"/>
<evidence type="ECO:0000256" key="1">
    <source>
        <dbReference type="SAM" id="Phobius"/>
    </source>
</evidence>
<feature type="transmembrane region" description="Helical" evidence="1">
    <location>
        <begin position="6"/>
        <end position="26"/>
    </location>
</feature>
<name>A0A226HT50_9FLAO</name>
<dbReference type="EMBL" id="MUHA01000026">
    <property type="protein sequence ID" value="OXA97405.1"/>
    <property type="molecule type" value="Genomic_DNA"/>
</dbReference>
<dbReference type="Proteomes" id="UP000198336">
    <property type="component" value="Unassembled WGS sequence"/>
</dbReference>
<evidence type="ECO:0000313" key="3">
    <source>
        <dbReference type="Proteomes" id="UP000198336"/>
    </source>
</evidence>
<gene>
    <name evidence="2" type="ORF">B0A75_16985</name>
</gene>
<protein>
    <recommendedName>
        <fullName evidence="4">Molybdenum ABC transporter permease</fullName>
    </recommendedName>
</protein>
<organism evidence="2 3">
    <name type="scientific">Flavobacterium oncorhynchi</name>
    <dbReference type="NCBI Taxonomy" id="728056"/>
    <lineage>
        <taxon>Bacteria</taxon>
        <taxon>Pseudomonadati</taxon>
        <taxon>Bacteroidota</taxon>
        <taxon>Flavobacteriia</taxon>
        <taxon>Flavobacteriales</taxon>
        <taxon>Flavobacteriaceae</taxon>
        <taxon>Flavobacterium</taxon>
    </lineage>
</organism>
<proteinExistence type="predicted"/>